<dbReference type="EMBL" id="BKCM01000012">
    <property type="protein sequence ID" value="GER01673.1"/>
    <property type="molecule type" value="Genomic_DNA"/>
</dbReference>
<name>A0A5A7N090_9PROT</name>
<comment type="caution">
    <text evidence="4">The sequence shown here is derived from an EMBL/GenBank/DDBJ whole genome shotgun (WGS) entry which is preliminary data.</text>
</comment>
<evidence type="ECO:0000313" key="6">
    <source>
        <dbReference type="Proteomes" id="UP000325187"/>
    </source>
</evidence>
<dbReference type="GO" id="GO:0003700">
    <property type="term" value="F:DNA-binding transcription factor activity"/>
    <property type="evidence" value="ECO:0007669"/>
    <property type="project" value="InterPro"/>
</dbReference>
<protein>
    <recommendedName>
        <fullName evidence="2">HTH marR-type domain-containing protein</fullName>
    </recommendedName>
</protein>
<accession>A0A5A7MV09</accession>
<dbReference type="SMART" id="SM00347">
    <property type="entry name" value="HTH_MARR"/>
    <property type="match status" value="1"/>
</dbReference>
<dbReference type="InterPro" id="IPR000835">
    <property type="entry name" value="HTH_MarR-typ"/>
</dbReference>
<sequence length="165" mass="18703">MMTVSANPQAKEANLQARKRRTKTQKVDFSSLDDLFGFRLRLAQVRLFQHFRESLASFEVTPGQAGLLILIRDNPGISQSGLARAVEVERATLGQTIEGLLKRQIVTRHRREGDRRAYSLELSESGKAFVDRLIPAIRAHEADVSRRLTASEFERLRSLLEKFLG</sequence>
<evidence type="ECO:0000313" key="3">
    <source>
        <dbReference type="EMBL" id="GEQ98878.1"/>
    </source>
</evidence>
<evidence type="ECO:0000313" key="4">
    <source>
        <dbReference type="EMBL" id="GER01673.1"/>
    </source>
</evidence>
<evidence type="ECO:0000259" key="2">
    <source>
        <dbReference type="PROSITE" id="PS50995"/>
    </source>
</evidence>
<dbReference type="PANTHER" id="PTHR33164">
    <property type="entry name" value="TRANSCRIPTIONAL REGULATOR, MARR FAMILY"/>
    <property type="match status" value="1"/>
</dbReference>
<dbReference type="PROSITE" id="PS50995">
    <property type="entry name" value="HTH_MARR_2"/>
    <property type="match status" value="1"/>
</dbReference>
<dbReference type="GO" id="GO:0006950">
    <property type="term" value="P:response to stress"/>
    <property type="evidence" value="ECO:0007669"/>
    <property type="project" value="TreeGrafter"/>
</dbReference>
<feature type="domain" description="HTH marR-type" evidence="2">
    <location>
        <begin position="32"/>
        <end position="165"/>
    </location>
</feature>
<keyword evidence="6" id="KW-1185">Reference proteome</keyword>
<reference evidence="5 6" key="1">
    <citation type="submission" date="2019-09" db="EMBL/GenBank/DDBJ databases">
        <title>NBRP : Genome information of microbial organism related human and environment.</title>
        <authorList>
            <person name="Hattori M."/>
            <person name="Oshima K."/>
            <person name="Inaba H."/>
            <person name="Suda W."/>
            <person name="Sakamoto M."/>
            <person name="Iino T."/>
            <person name="Kitahara M."/>
            <person name="Oshida Y."/>
            <person name="Iida T."/>
            <person name="Kudo T."/>
            <person name="Itoh T."/>
            <person name="Ohkuma M."/>
        </authorList>
    </citation>
    <scope>NUCLEOTIDE SEQUENCE [LARGE SCALE GENOMIC DNA]</scope>
    <source>
        <strain evidence="3 5">Hi-2</strain>
        <strain evidence="4 6">Mie-1</strain>
    </source>
</reference>
<dbReference type="Gene3D" id="1.10.10.10">
    <property type="entry name" value="Winged helix-like DNA-binding domain superfamily/Winged helix DNA-binding domain"/>
    <property type="match status" value="1"/>
</dbReference>
<gene>
    <name evidence="3" type="ORF">JCM17844_25150</name>
    <name evidence="4" type="ORF">JCM17845_22960</name>
</gene>
<accession>A0A5A7N090</accession>
<dbReference type="EMBL" id="BKCL01000010">
    <property type="protein sequence ID" value="GEQ98878.1"/>
    <property type="molecule type" value="Genomic_DNA"/>
</dbReference>
<dbReference type="Proteomes" id="UP000322084">
    <property type="component" value="Unassembled WGS sequence"/>
</dbReference>
<feature type="region of interest" description="Disordered" evidence="1">
    <location>
        <begin position="1"/>
        <end position="21"/>
    </location>
</feature>
<dbReference type="PANTHER" id="PTHR33164:SF89">
    <property type="entry name" value="MARR FAMILY REGULATORY PROTEIN"/>
    <property type="match status" value="1"/>
</dbReference>
<evidence type="ECO:0000256" key="1">
    <source>
        <dbReference type="SAM" id="MobiDB-lite"/>
    </source>
</evidence>
<dbReference type="AlphaFoldDB" id="A0A5A7N090"/>
<dbReference type="SUPFAM" id="SSF46785">
    <property type="entry name" value="Winged helix' DNA-binding domain"/>
    <property type="match status" value="1"/>
</dbReference>
<dbReference type="Proteomes" id="UP000325187">
    <property type="component" value="Unassembled WGS sequence"/>
</dbReference>
<dbReference type="InterPro" id="IPR036390">
    <property type="entry name" value="WH_DNA-bd_sf"/>
</dbReference>
<dbReference type="PRINTS" id="PR00598">
    <property type="entry name" value="HTHMARR"/>
</dbReference>
<evidence type="ECO:0000313" key="5">
    <source>
        <dbReference type="Proteomes" id="UP000322084"/>
    </source>
</evidence>
<dbReference type="Pfam" id="PF01047">
    <property type="entry name" value="MarR"/>
    <property type="match status" value="1"/>
</dbReference>
<proteinExistence type="predicted"/>
<organism evidence="4 6">
    <name type="scientific">Iodidimonas gelatinilytica</name>
    <dbReference type="NCBI Taxonomy" id="1236966"/>
    <lineage>
        <taxon>Bacteria</taxon>
        <taxon>Pseudomonadati</taxon>
        <taxon>Pseudomonadota</taxon>
        <taxon>Alphaproteobacteria</taxon>
        <taxon>Iodidimonadales</taxon>
        <taxon>Iodidimonadaceae</taxon>
        <taxon>Iodidimonas</taxon>
    </lineage>
</organism>
<dbReference type="InterPro" id="IPR036388">
    <property type="entry name" value="WH-like_DNA-bd_sf"/>
</dbReference>
<dbReference type="InterPro" id="IPR039422">
    <property type="entry name" value="MarR/SlyA-like"/>
</dbReference>